<reference evidence="1" key="1">
    <citation type="submission" date="2020-05" db="EMBL/GenBank/DDBJ databases">
        <authorList>
            <person name="Chiriac C."/>
            <person name="Salcher M."/>
            <person name="Ghai R."/>
            <person name="Kavagutti S V."/>
        </authorList>
    </citation>
    <scope>NUCLEOTIDE SEQUENCE</scope>
</reference>
<dbReference type="AlphaFoldDB" id="A0A6J7ECE7"/>
<proteinExistence type="predicted"/>
<name>A0A6J7ECE7_9ZZZZ</name>
<organism evidence="1">
    <name type="scientific">freshwater metagenome</name>
    <dbReference type="NCBI Taxonomy" id="449393"/>
    <lineage>
        <taxon>unclassified sequences</taxon>
        <taxon>metagenomes</taxon>
        <taxon>ecological metagenomes</taxon>
    </lineage>
</organism>
<gene>
    <name evidence="1" type="ORF">UFOPK3376_01309</name>
</gene>
<dbReference type="EMBL" id="CAFBLP010000028">
    <property type="protein sequence ID" value="CAB4878890.1"/>
    <property type="molecule type" value="Genomic_DNA"/>
</dbReference>
<accession>A0A6J7ECE7</accession>
<evidence type="ECO:0000313" key="1">
    <source>
        <dbReference type="EMBL" id="CAB4878890.1"/>
    </source>
</evidence>
<sequence>MSTFDVTNIKLYEDLASHMNHQSEHFRILGDADMTMVFAVQTPDKTLHFQLVFSELRCDAVDLVPADEAHMADFSLVGSVESWSDMFDDIYANGGASGPWTINSLALRGDRISCEGNDPMGLDKFSRFNQTLQDFLDGAGRLDLIRSQP</sequence>
<protein>
    <submittedName>
        <fullName evidence="1">Unannotated protein</fullName>
    </submittedName>
</protein>